<gene>
    <name evidence="2" type="ORF">GCM10009801_66370</name>
</gene>
<evidence type="ECO:0000256" key="1">
    <source>
        <dbReference type="SAM" id="MobiDB-lite"/>
    </source>
</evidence>
<evidence type="ECO:0000313" key="3">
    <source>
        <dbReference type="Proteomes" id="UP001500016"/>
    </source>
</evidence>
<evidence type="ECO:0000313" key="2">
    <source>
        <dbReference type="EMBL" id="GAA2096626.1"/>
    </source>
</evidence>
<feature type="region of interest" description="Disordered" evidence="1">
    <location>
        <begin position="1"/>
        <end position="22"/>
    </location>
</feature>
<dbReference type="EMBL" id="BAAAPE010000016">
    <property type="protein sequence ID" value="GAA2096626.1"/>
    <property type="molecule type" value="Genomic_DNA"/>
</dbReference>
<comment type="caution">
    <text evidence="2">The sequence shown here is derived from an EMBL/GenBank/DDBJ whole genome shotgun (WGS) entry which is preliminary data.</text>
</comment>
<accession>A0ABN2WRH9</accession>
<reference evidence="2 3" key="1">
    <citation type="journal article" date="2019" name="Int. J. Syst. Evol. Microbiol.">
        <title>The Global Catalogue of Microorganisms (GCM) 10K type strain sequencing project: providing services to taxonomists for standard genome sequencing and annotation.</title>
        <authorList>
            <consortium name="The Broad Institute Genomics Platform"/>
            <consortium name="The Broad Institute Genome Sequencing Center for Infectious Disease"/>
            <person name="Wu L."/>
            <person name="Ma J."/>
        </authorList>
    </citation>
    <scope>NUCLEOTIDE SEQUENCE [LARGE SCALE GENOMIC DNA]</scope>
    <source>
        <strain evidence="2 3">JCM 15478</strain>
    </source>
</reference>
<dbReference type="Proteomes" id="UP001500016">
    <property type="component" value="Unassembled WGS sequence"/>
</dbReference>
<evidence type="ECO:0008006" key="4">
    <source>
        <dbReference type="Google" id="ProtNLM"/>
    </source>
</evidence>
<feature type="compositionally biased region" description="Basic and acidic residues" evidence="1">
    <location>
        <begin position="7"/>
        <end position="19"/>
    </location>
</feature>
<protein>
    <recommendedName>
        <fullName evidence="4">Haloacid dehalogenase</fullName>
    </recommendedName>
</protein>
<organism evidence="2 3">
    <name type="scientific">Streptomyces albiaxialis</name>
    <dbReference type="NCBI Taxonomy" id="329523"/>
    <lineage>
        <taxon>Bacteria</taxon>
        <taxon>Bacillati</taxon>
        <taxon>Actinomycetota</taxon>
        <taxon>Actinomycetes</taxon>
        <taxon>Kitasatosporales</taxon>
        <taxon>Streptomycetaceae</taxon>
        <taxon>Streptomyces</taxon>
    </lineage>
</organism>
<proteinExistence type="predicted"/>
<name>A0ABN2WRH9_9ACTN</name>
<keyword evidence="3" id="KW-1185">Reference proteome</keyword>
<sequence>MPAMARQQEEERTTGRDEAPPALGVDVGGVIIGRVAADSDTSFFGPQPLLTPAVEGVMEALAALTADPFAGRVHVISKAGPKIAERTREWLGHHAFFARTGIPEGHLHFVRERADKAPVCARLGVTHFVDDRLDVLARLTTVAHRLLFTGGLGDLAPPDPGRVPSWATVTETWPETVTAVRSTG</sequence>